<reference evidence="1 2" key="1">
    <citation type="submission" date="2017-01" db="EMBL/GenBank/DDBJ databases">
        <title>The cable genome- insights into the physiology and evolution of filamentous bacteria capable of sulfide oxidation via long distance electron transfer.</title>
        <authorList>
            <person name="Schreiber L."/>
            <person name="Bjerg J.T."/>
            <person name="Boggild A."/>
            <person name="Van De Vossenberg J."/>
            <person name="Meysman F."/>
            <person name="Nielsen L.P."/>
            <person name="Schramm A."/>
            <person name="Kjeldsen K.U."/>
        </authorList>
    </citation>
    <scope>NUCLEOTIDE SEQUENCE [LARGE SCALE GENOMIC DNA]</scope>
    <source>
        <strain evidence="1">MCF</strain>
    </source>
</reference>
<evidence type="ECO:0000313" key="1">
    <source>
        <dbReference type="EMBL" id="RWX47960.1"/>
    </source>
</evidence>
<organism evidence="1 2">
    <name type="scientific">Candidatus Electrothrix aarhusensis</name>
    <dbReference type="NCBI Taxonomy" id="1859131"/>
    <lineage>
        <taxon>Bacteria</taxon>
        <taxon>Pseudomonadati</taxon>
        <taxon>Thermodesulfobacteriota</taxon>
        <taxon>Desulfobulbia</taxon>
        <taxon>Desulfobulbales</taxon>
        <taxon>Desulfobulbaceae</taxon>
        <taxon>Candidatus Electrothrix</taxon>
    </lineage>
</organism>
<comment type="caution">
    <text evidence="1">The sequence shown here is derived from an EMBL/GenBank/DDBJ whole genome shotgun (WGS) entry which is preliminary data.</text>
</comment>
<gene>
    <name evidence="1" type="ORF">H206_05465</name>
</gene>
<protein>
    <submittedName>
        <fullName evidence="1">Uncharacterized protein</fullName>
    </submittedName>
</protein>
<keyword evidence="2" id="KW-1185">Reference proteome</keyword>
<sequence>MNTEEPPLPRHRAKILVESPLRLVMTGPAVRCLHRCVDMAAVAEALFASVTHHALHSALLSIFFRCISLLQGHCMDVLQHIHMRTAHLRSRQRMFCVVRKGDTLEHCFGQLIVRSRWDCIGIADKIGVPNRKSNQQDKDDQPCYDFTAVVHIKSSALMSGSYTRVRRPSVSSCLFSPSITNALPTNSLTPATSTSGTQ</sequence>
<dbReference type="AlphaFoldDB" id="A0A3S3SQS6"/>
<proteinExistence type="predicted"/>
<dbReference type="Proteomes" id="UP000287853">
    <property type="component" value="Unassembled WGS sequence"/>
</dbReference>
<evidence type="ECO:0000313" key="2">
    <source>
        <dbReference type="Proteomes" id="UP000287853"/>
    </source>
</evidence>
<name>A0A3S3SQS6_9BACT</name>
<dbReference type="EMBL" id="MTKO01000012">
    <property type="protein sequence ID" value="RWX47960.1"/>
    <property type="molecule type" value="Genomic_DNA"/>
</dbReference>
<accession>A0A3S3SQS6</accession>